<organism evidence="1 2">
    <name type="scientific">Mesomycoplasma hyopneumoniae (strain 7448)</name>
    <name type="common">Mycoplasma hyopneumoniae</name>
    <dbReference type="NCBI Taxonomy" id="262722"/>
    <lineage>
        <taxon>Bacteria</taxon>
        <taxon>Bacillati</taxon>
        <taxon>Mycoplasmatota</taxon>
        <taxon>Mycoplasmoidales</taxon>
        <taxon>Metamycoplasmataceae</taxon>
        <taxon>Mesomycoplasma</taxon>
    </lineage>
</organism>
<reference evidence="1 2" key="1">
    <citation type="journal article" date="2005" name="J. Bacteriol.">
        <title>Swine and poultry pathogens: the complete genome sequences of two strains of Mycoplasma hyopneumoniae and a strain of Mycoplasma synoviae.</title>
        <authorList>
            <person name="Vasconcelos A.T."/>
            <person name="Ferreira H.B."/>
            <person name="Bizarro C.V."/>
            <person name="Bonatto S.L."/>
            <person name="Carvalho M.O."/>
            <person name="Pinto P.M."/>
            <person name="Almeida D.F."/>
            <person name="Almeida L.G."/>
            <person name="Almeida R."/>
            <person name="Alves-Filho L."/>
            <person name="Assuncao E.N."/>
            <person name="Azevedo V.A."/>
            <person name="Bogo M.R."/>
            <person name="Brigido M.M."/>
            <person name="Brocchi M."/>
            <person name="Burity H.A."/>
            <person name="Camargo A.A."/>
            <person name="Camargo S.S."/>
            <person name="Carepo M.S."/>
            <person name="Carraro D.M."/>
            <person name="de Mattos Cascardo J.C."/>
            <person name="Castro L.A."/>
            <person name="Cavalcanti G."/>
            <person name="Chemale G."/>
            <person name="Collevatti R.G."/>
            <person name="Cunha C.W."/>
            <person name="Dallagiovanna B."/>
            <person name="Dambros B.P."/>
            <person name="Dellagostin O.A."/>
            <person name="Falcao C."/>
            <person name="Fantinatti-Garboggini F."/>
            <person name="Felipe M.S."/>
            <person name="Fiorentin L."/>
            <person name="Franco G.R."/>
            <person name="Freitas N.S."/>
            <person name="Frias D."/>
            <person name="Grangeiro T.B."/>
            <person name="Grisard E.C."/>
            <person name="Guimaraes C.T."/>
            <person name="Hungria M."/>
            <person name="Jardim S.N."/>
            <person name="Krieger M.A."/>
            <person name="Laurino J.P."/>
            <person name="Lima L.F."/>
            <person name="Lopes M.I."/>
            <person name="Loreto E.L."/>
            <person name="Madeira H.M."/>
            <person name="Manfio G.P."/>
            <person name="Maranhao A.Q."/>
            <person name="Martinkovics C.T."/>
            <person name="Medeiros S.R."/>
            <person name="Moreira M.A."/>
            <person name="Neiva M."/>
            <person name="Ramalho-Neto C.E."/>
            <person name="Nicolas M.F."/>
            <person name="Oliveira S.C."/>
            <person name="Paixao R.F."/>
            <person name="Pedrosa F.O."/>
            <person name="Pena S.D."/>
            <person name="Pereira M."/>
            <person name="Pereira-Ferrari L."/>
            <person name="Piffer I."/>
            <person name="Pinto L.S."/>
            <person name="Potrich D.P."/>
            <person name="Salim A.C."/>
            <person name="Santos F.R."/>
            <person name="Schmitt R."/>
            <person name="Schneider M.P."/>
            <person name="Schrank A."/>
            <person name="Schrank I.S."/>
            <person name="Schuck A.F."/>
            <person name="Seuanez H.N."/>
            <person name="Silva D.W."/>
            <person name="Silva R."/>
            <person name="Silva S.C."/>
            <person name="Soares C.M."/>
            <person name="Souza K.R."/>
            <person name="Souza R.C."/>
            <person name="Staats C.C."/>
            <person name="Steffens M.B."/>
            <person name="Teixeira S.M."/>
            <person name="Urmenyi T.P."/>
            <person name="Vainstein M.H."/>
            <person name="Zuccherato L.W."/>
            <person name="Simpson A.J."/>
            <person name="Zaha A."/>
        </authorList>
    </citation>
    <scope>NUCLEOTIDE SEQUENCE [LARGE SCALE GENOMIC DNA]</scope>
    <source>
        <strain evidence="1 2">7448</strain>
    </source>
</reference>
<protein>
    <submittedName>
        <fullName evidence="1">Uncharacterized protein</fullName>
    </submittedName>
</protein>
<gene>
    <name evidence="1" type="ordered locus">MHP7448_0426</name>
</gene>
<dbReference type="HOGENOM" id="CLU_982884_0_0_14"/>
<name>Q4A7U5_MESH7</name>
<proteinExistence type="predicted"/>
<evidence type="ECO:0000313" key="1">
    <source>
        <dbReference type="EMBL" id="AAZ53794.2"/>
    </source>
</evidence>
<dbReference type="KEGG" id="mhp:MHP7448_0426"/>
<dbReference type="EMBL" id="AE017244">
    <property type="protein sequence ID" value="AAZ53794.2"/>
    <property type="molecule type" value="Genomic_DNA"/>
</dbReference>
<accession>Q4A7U5</accession>
<sequence length="283" mass="33760">MNIQSLFKKRGFFMSSDQVSEKLYSLTEKQISRIWITFQEQILENGWIKKSNFFDLIKQDLGNEKIEIKLANLIINNSEFFLNNEWIKLDKNFHNASFAKDKYQLLEVFLKEKVKEDPNILNNIFLGQIKDNLFFFNRKFPFDSKFLNWEGRLENLNNETKKFIIEKLIDTVIADFKNDKNSKLFFSIFNEAKNFGDWKSIELAKIEGLEIEIPEDINFLKKEENNFFDFAKSNIEVISKFLKNNNSIEYIFSKFYENGKENNFEKSYISALVQSIPRKKLEK</sequence>
<evidence type="ECO:0000313" key="2">
    <source>
        <dbReference type="Proteomes" id="UP000000553"/>
    </source>
</evidence>
<dbReference type="AlphaFoldDB" id="Q4A7U5"/>
<dbReference type="Proteomes" id="UP000000553">
    <property type="component" value="Chromosome"/>
</dbReference>